<dbReference type="PANTHER" id="PTHR35580">
    <property type="entry name" value="CELL SURFACE GLYCOPROTEIN (S-LAYER PROTEIN)-LIKE PROTEIN"/>
    <property type="match status" value="1"/>
</dbReference>
<name>A0A0S4L580_9BACT</name>
<protein>
    <submittedName>
        <fullName evidence="1">Uncharacterized protein</fullName>
    </submittedName>
</protein>
<dbReference type="OrthoDB" id="9796428at2"/>
<dbReference type="Proteomes" id="UP000199032">
    <property type="component" value="Unassembled WGS sequence"/>
</dbReference>
<dbReference type="EMBL" id="CZQA01000001">
    <property type="protein sequence ID" value="CUS31870.1"/>
    <property type="molecule type" value="Genomic_DNA"/>
</dbReference>
<evidence type="ECO:0000313" key="1">
    <source>
        <dbReference type="EMBL" id="CUS31870.1"/>
    </source>
</evidence>
<organism evidence="1 2">
    <name type="scientific">Candidatus Nitrospira nitrosa</name>
    <dbReference type="NCBI Taxonomy" id="1742972"/>
    <lineage>
        <taxon>Bacteria</taxon>
        <taxon>Pseudomonadati</taxon>
        <taxon>Nitrospirota</taxon>
        <taxon>Nitrospiria</taxon>
        <taxon>Nitrospirales</taxon>
        <taxon>Nitrospiraceae</taxon>
        <taxon>Nitrospira</taxon>
    </lineage>
</organism>
<sequence>MAPTLRVQKPVVYQRDVQGEKHLLAGSYMLLAVESATTHSASVVPLSRTTAQVAFQVAAYDQSRPLIIDPVLSWATYLGGSGFEAGTGIAVDATGNASVNGFNKSSNFPGTTGSAQSTYGGNTDVFVAKITEGSSIISFAAIGPKAEIHVLDQAFELQATFTLGSGNNGIAPLMEPVVVHVGTFSTTIPAGSFKQYKGRFVFEGTINGVHLEAVLRSLILGNDYGLTLEGHGVDVTGVTNSVTVSLTIGNDSGSKSITAEVK</sequence>
<dbReference type="RefSeq" id="WP_090742753.1">
    <property type="nucleotide sequence ID" value="NZ_CZQA01000001.1"/>
</dbReference>
<accession>A0A0S4L580</accession>
<reference evidence="1 2" key="1">
    <citation type="submission" date="2015-10" db="EMBL/GenBank/DDBJ databases">
        <authorList>
            <person name="Gilbert D.G."/>
        </authorList>
    </citation>
    <scope>NUCLEOTIDE SEQUENCE [LARGE SCALE GENOMIC DNA]</scope>
    <source>
        <strain evidence="1">COMA1</strain>
    </source>
</reference>
<dbReference type="InterPro" id="IPR052918">
    <property type="entry name" value="Motility_Chemotaxis_Reg"/>
</dbReference>
<gene>
    <name evidence="1" type="ORF">COMA1_10306</name>
</gene>
<dbReference type="PANTHER" id="PTHR35580:SF1">
    <property type="entry name" value="PHYTASE-LIKE DOMAIN-CONTAINING PROTEIN"/>
    <property type="match status" value="1"/>
</dbReference>
<evidence type="ECO:0000313" key="2">
    <source>
        <dbReference type="Proteomes" id="UP000199032"/>
    </source>
</evidence>
<dbReference type="STRING" id="1742972.COMA1_10306"/>
<keyword evidence="2" id="KW-1185">Reference proteome</keyword>
<dbReference type="AlphaFoldDB" id="A0A0S4L580"/>
<proteinExistence type="predicted"/>